<dbReference type="InterPro" id="IPR037813">
    <property type="entry name" value="TAF2"/>
</dbReference>
<evidence type="ECO:0000256" key="9">
    <source>
        <dbReference type="SAM" id="MobiDB-lite"/>
    </source>
</evidence>
<feature type="domain" description="Bromo" evidence="10">
    <location>
        <begin position="1425"/>
        <end position="1466"/>
    </location>
</feature>
<dbReference type="Pfam" id="PF01433">
    <property type="entry name" value="Peptidase_M1"/>
    <property type="match status" value="1"/>
</dbReference>
<keyword evidence="6" id="KW-0804">Transcription</keyword>
<evidence type="ECO:0000256" key="4">
    <source>
        <dbReference type="ARBA" id="ARBA00023015"/>
    </source>
</evidence>
<dbReference type="SUPFAM" id="SSF47370">
    <property type="entry name" value="Bromodomain"/>
    <property type="match status" value="1"/>
</dbReference>
<dbReference type="CDD" id="cd09839">
    <property type="entry name" value="M1_like_TAF2"/>
    <property type="match status" value="1"/>
</dbReference>
<dbReference type="InterPro" id="IPR057991">
    <property type="entry name" value="TPR_TAF2_C"/>
</dbReference>
<feature type="region of interest" description="Disordered" evidence="9">
    <location>
        <begin position="1283"/>
        <end position="1302"/>
    </location>
</feature>
<dbReference type="SUPFAM" id="SSF63737">
    <property type="entry name" value="Leukotriene A4 hydrolase N-terminal domain"/>
    <property type="match status" value="1"/>
</dbReference>
<dbReference type="PANTHER" id="PTHR15137:SF9">
    <property type="entry name" value="TRANSCRIPTION INITIATION FACTOR TFIID SUBUNIT 2"/>
    <property type="match status" value="1"/>
</dbReference>
<dbReference type="EMBL" id="JAFCIX010000577">
    <property type="protein sequence ID" value="KAH6585970.1"/>
    <property type="molecule type" value="Genomic_DNA"/>
</dbReference>
<keyword evidence="5 8" id="KW-0103">Bromodomain</keyword>
<dbReference type="Pfam" id="PF00439">
    <property type="entry name" value="Bromodomain"/>
    <property type="match status" value="1"/>
</dbReference>
<dbReference type="Pfam" id="PF25316">
    <property type="entry name" value="TAF2_3rd"/>
    <property type="match status" value="1"/>
</dbReference>
<keyword evidence="4" id="KW-0805">Transcription regulation</keyword>
<feature type="compositionally biased region" description="Basic and acidic residues" evidence="9">
    <location>
        <begin position="2346"/>
        <end position="2355"/>
    </location>
</feature>
<evidence type="ECO:0000256" key="7">
    <source>
        <dbReference type="ARBA" id="ARBA00023242"/>
    </source>
</evidence>
<dbReference type="Proteomes" id="UP001648503">
    <property type="component" value="Unassembled WGS sequence"/>
</dbReference>
<sequence>MSTKSVSDQFNRVLLRRDQSAQLLILTASHRSQTSLHLMARVDSGFVLSHSRVALDIDFLNETVQGIVDLTITPLTPSLKELYLHCRQCVIRSVKINGISASFVHLDPNENLVKSAKKGDFRSCPKLLLETMKKADDGELKILVPDGLKCETMQFEQSVPGNIGPACYRSWNLVIDYILERPDVSVKFVGEAHNKTLPRKHPHMFVCNVQNQARWWMPCVDKIHDKFTYDFEITIPRTVYHAYSANSDSMSSDMEISGTSDQGDTGDDSLSLKMIAVCSGELVEQFVHPDDPSKSVWVYSVRTAMDAASVILSVGPFEIIPIHGWGRPALPMARNTDSILPDEELLDAGVQRTGGEKGLIFVLPEYKRDIRVSTFFLSQALEFFEQWVGSSFPFSSFKLVFVEESYSSIVTGSTMVLASVDLLVDETLIDHVYEARLCLARSLSTQWFGHYMAPNKWTDVWVLVGFSNWMTALFMKKMFGNNEFKYRQQQDISRVCELDVNQPPLCPDPSILGGSVDEDGSPAAATISALISRSFSSNDDTLSARSELMLLKSPLVLSMLEKRMGKNLLQKIANKLMVSAMSGELPTGLSTTNFLKLVRKISGKLETKEFADQWIFRSGCPILTIRYHFNRKKMVIELKVKQECTNVGVIGANQRFSGAFMVRVQEPGGTFDTEVRIEEKTKQYDIIYHTKYKRIRRRAGKKSKRAVENEDDDEDEDVYYMEEDERANDAALDIEAQNQDPSCEFKIVEPDRITFEWIRLDPDNVWICAKTFEQEDFMWNALLRKEKDIGAQSEAIVALSKIQSLASLNTITSFARDQSHFYHLRLLAVRSLSKFDSEELKNTALGNLNKMYYDLFCIPVEGATVPKRNNFSSFQDYKLRQEIIRSLARFIDARGVTPTVVRVLFIDLLRYNDNSGNEFSDGEWISLLIKLICDAFIIRPKARTSPLGRAAGRSVLLASADIEEFEVSSRDKKTLSENSAFSHCVLTSDEQQSFKDAYAQVIRQLSRDKVLPSHRNAVTISCLESLLKWQLSGLLPISYMLFLGYSRDGNSIQIRQMAVDCLITLSAMCNEDINEYLMDMALHDQDSWFRHHVLLSMVNFLSISLYGHKPSVTIEHAVTWLSKQVILLAISVGKKIGPHTSSRMWLLFMRLFEMARTCAENDPDLSQLCEAHQLAQSHCEAKANHNTPAAIHNKLKLTKPTAFVSPSTNANMMATVATSSTSISAHKANSASNSTILSTMVHTEASDKALAATTLTTHPATALGNSSEIALTSRTPLRMTFSVPNPAAASKPDLSAKGHMATSLGMNTSKPIAFEESVPTALSKSASSYIPSSAAAPLTERHQVASRTPQSKDGANSRLVSDQSITKSTSAKKRSISETRSRHPSQTAQSLSTPAPSISSKAASSAAPILLEAQSPERMILDELMIRKDAVIFLHPVDRTIYPDYYEKISLPIDLHTISSRVLNNKGKLWLCNGEVSRGLLSTPQQGSLPSKSNHHESKFKIKLINARAACGGVNTASRAQVEIEVFLQVMERRKANVSSKGQKSVGSLFTTWEISQFPKGLPAAIACAERRELVRGQLHKLQNKRNNTVSGVSNGCLIRQKYGRALGQIGYEQLPLLELQDTPEAEVLKERRFQMTSTDMLQAVSHNEQTEYGPDIPGLRDGIKDIVADIESTYWLTMDERQQLSSTFISDIASRYGHLQHLSPSGLNPKETRRLVVNFFGQIKVLTRAILELLRRKKKKMSRIDIFASGPNQDRLRTVFLTELQRRIDTKKILKRAVLELCDDFAASLSLSAVKPDAVPSELQELRHILDKISRPIPIIASPIVISRETMGGLKLRSNYQAERTLLGMPRPEKTTHVKLSEQDKLTIEVHRQHKVISEDLIALLCKPQNSDEKSEMVADEGELWNEPGDNELDTETLAELGYDDANIQLIATNATDDPILQAHTEMSQHVRHKITIPENKKTPLRYLHLNSYRHFPAETLQTFRSAIIENSKKPALQPSDGGVKACLLSSSHNRISNEKSSVRSFDSRFSTRIPKDFISLAAEPTSGAGEFSNELENRVINVLDEKLTRFKEVEELYDEIMKTVRGNHLEAYEDEDQVLVCPTAPLDVQIQITDNFLGVRTLYTSRKNQLRQVKMRDHGILTKSETALQRDGHFASPFRASRQRSARVQADEFAVNRAAAMKKTQSSKSSMRYNYGGYIPAHIKKQKKRTPKEEFGAVDYAEFLKGRICDFLPGIIFQELDKQESPSEIDEIESALLSEDHKKDIEDNKQMQKDKLKRMFVYDKDSWNPGVIDYIQESTKSCDICSDIGETAPENGAQRNSYTVSQEKLTDSPEMDDLNIADTEYSKNKKDTDVSGDLASDSIIDSSRTTPFGTSIKPNGATQTPLHTKNKSIDSQAELEVLWMTLKMPVDQKLDMAIKYGSHKFTKLETAIKLWQAASDLIIQREALLQKIEDFEMTASDPSRFFSKGYTGSSAARLKEAVFREEIMRCLHSVETKIKSIASHIKYELRETLTYDGVPYLEKIKKDYIEIIKRCSLSKKSIA</sequence>
<feature type="region of interest" description="Disordered" evidence="9">
    <location>
        <begin position="2312"/>
        <end position="2392"/>
    </location>
</feature>
<comment type="similarity">
    <text evidence="2">Belongs to the TAF2 family.</text>
</comment>
<dbReference type="SUPFAM" id="SSF55486">
    <property type="entry name" value="Metalloproteases ('zincins'), catalytic domain"/>
    <property type="match status" value="1"/>
</dbReference>
<feature type="compositionally biased region" description="Polar residues" evidence="9">
    <location>
        <begin position="2365"/>
        <end position="2389"/>
    </location>
</feature>
<feature type="region of interest" description="Disordered" evidence="9">
    <location>
        <begin position="1333"/>
        <end position="1399"/>
    </location>
</feature>
<keyword evidence="7" id="KW-0539">Nucleus</keyword>
<accession>A0ABQ8EVN6</accession>
<dbReference type="InterPro" id="IPR036427">
    <property type="entry name" value="Bromodomain-like_sf"/>
</dbReference>
<dbReference type="InterPro" id="IPR042097">
    <property type="entry name" value="Aminopeptidase_N-like_N_sf"/>
</dbReference>
<dbReference type="Gene3D" id="1.20.920.10">
    <property type="entry name" value="Bromodomain-like"/>
    <property type="match status" value="1"/>
</dbReference>
<name>A0ABQ8EVN6_9FUNG</name>
<evidence type="ECO:0000259" key="10">
    <source>
        <dbReference type="PROSITE" id="PS50014"/>
    </source>
</evidence>
<keyword evidence="12" id="KW-1185">Reference proteome</keyword>
<organism evidence="11 12">
    <name type="scientific">Batrachochytrium salamandrivorans</name>
    <dbReference type="NCBI Taxonomy" id="1357716"/>
    <lineage>
        <taxon>Eukaryota</taxon>
        <taxon>Fungi</taxon>
        <taxon>Fungi incertae sedis</taxon>
        <taxon>Chytridiomycota</taxon>
        <taxon>Chytridiomycota incertae sedis</taxon>
        <taxon>Chytridiomycetes</taxon>
        <taxon>Rhizophydiales</taxon>
        <taxon>Rhizophydiales incertae sedis</taxon>
        <taxon>Batrachochytrium</taxon>
    </lineage>
</organism>
<dbReference type="CDD" id="cd04369">
    <property type="entry name" value="Bromodomain"/>
    <property type="match status" value="1"/>
</dbReference>
<protein>
    <recommendedName>
        <fullName evidence="3">Transcription initiation factor TFIID subunit 2</fullName>
    </recommendedName>
</protein>
<dbReference type="InterPro" id="IPR027268">
    <property type="entry name" value="Peptidase_M4/M1_CTD_sf"/>
</dbReference>
<proteinExistence type="inferred from homology"/>
<comment type="caution">
    <text evidence="11">The sequence shown here is derived from an EMBL/GenBank/DDBJ whole genome shotgun (WGS) entry which is preliminary data.</text>
</comment>
<dbReference type="InterPro" id="IPR057345">
    <property type="entry name" value="Ig-like_TAF2"/>
</dbReference>
<comment type="subcellular location">
    <subcellularLocation>
        <location evidence="1">Nucleus</location>
    </subcellularLocation>
</comment>
<dbReference type="PANTHER" id="PTHR15137">
    <property type="entry name" value="TRANSCRIPTION INITIATION FACTOR TFIID"/>
    <property type="match status" value="1"/>
</dbReference>
<evidence type="ECO:0000256" key="1">
    <source>
        <dbReference type="ARBA" id="ARBA00004123"/>
    </source>
</evidence>
<feature type="compositionally biased region" description="Polar residues" evidence="9">
    <location>
        <begin position="1384"/>
        <end position="1393"/>
    </location>
</feature>
<dbReference type="InterPro" id="IPR001487">
    <property type="entry name" value="Bromodomain"/>
</dbReference>
<evidence type="ECO:0000256" key="8">
    <source>
        <dbReference type="PROSITE-ProRule" id="PRU00035"/>
    </source>
</evidence>
<evidence type="ECO:0000256" key="3">
    <source>
        <dbReference type="ARBA" id="ARBA00017363"/>
    </source>
</evidence>
<dbReference type="PROSITE" id="PS50014">
    <property type="entry name" value="BROMODOMAIN_2"/>
    <property type="match status" value="1"/>
</dbReference>
<evidence type="ECO:0000313" key="11">
    <source>
        <dbReference type="EMBL" id="KAH6585970.1"/>
    </source>
</evidence>
<evidence type="ECO:0000256" key="5">
    <source>
        <dbReference type="ARBA" id="ARBA00023117"/>
    </source>
</evidence>
<feature type="compositionally biased region" description="Polar residues" evidence="9">
    <location>
        <begin position="2319"/>
        <end position="2329"/>
    </location>
</feature>
<reference evidence="11 12" key="1">
    <citation type="submission" date="2021-02" db="EMBL/GenBank/DDBJ databases">
        <title>Variation within the Batrachochytrium salamandrivorans European outbreak.</title>
        <authorList>
            <person name="Kelly M."/>
            <person name="Pasmans F."/>
            <person name="Shea T.P."/>
            <person name="Munoz J.F."/>
            <person name="Carranza S."/>
            <person name="Cuomo C.A."/>
            <person name="Martel A."/>
        </authorList>
    </citation>
    <scope>NUCLEOTIDE SEQUENCE [LARGE SCALE GENOMIC DNA]</scope>
    <source>
        <strain evidence="11 12">AMFP18/2</strain>
    </source>
</reference>
<evidence type="ECO:0000313" key="12">
    <source>
        <dbReference type="Proteomes" id="UP001648503"/>
    </source>
</evidence>
<dbReference type="Gene3D" id="1.20.58.1520">
    <property type="match status" value="1"/>
</dbReference>
<dbReference type="Pfam" id="PF25577">
    <property type="entry name" value="TPR_TAF2_C"/>
    <property type="match status" value="2"/>
</dbReference>
<feature type="compositionally biased region" description="Polar residues" evidence="9">
    <location>
        <begin position="1345"/>
        <end position="1369"/>
    </location>
</feature>
<gene>
    <name evidence="11" type="ORF">BASA50_000914</name>
</gene>
<dbReference type="Gene3D" id="2.60.40.1730">
    <property type="entry name" value="tricorn interacting facor f3 domain"/>
    <property type="match status" value="1"/>
</dbReference>
<dbReference type="InterPro" id="IPR014782">
    <property type="entry name" value="Peptidase_M1_dom"/>
</dbReference>
<dbReference type="Gene3D" id="1.10.390.10">
    <property type="entry name" value="Neutral Protease Domain 2"/>
    <property type="match status" value="1"/>
</dbReference>
<evidence type="ECO:0000256" key="2">
    <source>
        <dbReference type="ARBA" id="ARBA00010937"/>
    </source>
</evidence>
<evidence type="ECO:0000256" key="6">
    <source>
        <dbReference type="ARBA" id="ARBA00023163"/>
    </source>
</evidence>